<reference evidence="2 3" key="1">
    <citation type="submission" date="2022-07" db="EMBL/GenBank/DDBJ databases">
        <title>Novel species in genus Aeromicrobium.</title>
        <authorList>
            <person name="Ye L."/>
        </authorList>
    </citation>
    <scope>NUCLEOTIDE SEQUENCE [LARGE SCALE GENOMIC DNA]</scope>
    <source>
        <strain evidence="3">zg-Y50</strain>
    </source>
</reference>
<dbReference type="EMBL" id="CP101990">
    <property type="protein sequence ID" value="UUI69775.1"/>
    <property type="molecule type" value="Genomic_DNA"/>
</dbReference>
<feature type="transmembrane region" description="Helical" evidence="1">
    <location>
        <begin position="7"/>
        <end position="29"/>
    </location>
</feature>
<sequence>MRSINQVYLCVASATGAVLTAVVVLVSSAHVSNSLSVALAAGLTAVAAVLAPRAARGIDRWLLPLMGVAWAVSAGVVWSDARWVTGGLALLTAVALIAQAVADRGHIAMMDGTPQHRNVVAGSGVDRVASSSETTGDRW</sequence>
<keyword evidence="1" id="KW-0472">Membrane</keyword>
<dbReference type="Proteomes" id="UP001315860">
    <property type="component" value="Chromosome"/>
</dbReference>
<gene>
    <name evidence="2" type="ORF">NP095_06690</name>
</gene>
<feature type="transmembrane region" description="Helical" evidence="1">
    <location>
        <begin position="84"/>
        <end position="102"/>
    </location>
</feature>
<organism evidence="2 3">
    <name type="scientific">Aeromicrobium duanguangcaii</name>
    <dbReference type="NCBI Taxonomy" id="2968086"/>
    <lineage>
        <taxon>Bacteria</taxon>
        <taxon>Bacillati</taxon>
        <taxon>Actinomycetota</taxon>
        <taxon>Actinomycetes</taxon>
        <taxon>Propionibacteriales</taxon>
        <taxon>Nocardioidaceae</taxon>
        <taxon>Aeromicrobium</taxon>
    </lineage>
</organism>
<keyword evidence="1" id="KW-0812">Transmembrane</keyword>
<protein>
    <recommendedName>
        <fullName evidence="4">SPW repeat-containing protein</fullName>
    </recommendedName>
</protein>
<keyword evidence="3" id="KW-1185">Reference proteome</keyword>
<evidence type="ECO:0008006" key="4">
    <source>
        <dbReference type="Google" id="ProtNLM"/>
    </source>
</evidence>
<name>A0ABY5KL63_9ACTN</name>
<dbReference type="RefSeq" id="WP_232416752.1">
    <property type="nucleotide sequence ID" value="NZ_CP101990.1"/>
</dbReference>
<evidence type="ECO:0000313" key="2">
    <source>
        <dbReference type="EMBL" id="UUI69775.1"/>
    </source>
</evidence>
<feature type="transmembrane region" description="Helical" evidence="1">
    <location>
        <begin position="35"/>
        <end position="54"/>
    </location>
</feature>
<evidence type="ECO:0000256" key="1">
    <source>
        <dbReference type="SAM" id="Phobius"/>
    </source>
</evidence>
<accession>A0ABY5KL63</accession>
<keyword evidence="1" id="KW-1133">Transmembrane helix</keyword>
<feature type="transmembrane region" description="Helical" evidence="1">
    <location>
        <begin position="61"/>
        <end position="78"/>
    </location>
</feature>
<evidence type="ECO:0000313" key="3">
    <source>
        <dbReference type="Proteomes" id="UP001315860"/>
    </source>
</evidence>
<proteinExistence type="predicted"/>